<dbReference type="PANTHER" id="PTHR43877">
    <property type="entry name" value="AMINOALKYLPHOSPHONATE N-ACETYLTRANSFERASE-RELATED-RELATED"/>
    <property type="match status" value="1"/>
</dbReference>
<dbReference type="InterPro" id="IPR016181">
    <property type="entry name" value="Acyl_CoA_acyltransferase"/>
</dbReference>
<evidence type="ECO:0000256" key="1">
    <source>
        <dbReference type="ARBA" id="ARBA00022679"/>
    </source>
</evidence>
<dbReference type="EMBL" id="FBWC01000014">
    <property type="protein sequence ID" value="CUX30243.1"/>
    <property type="molecule type" value="Genomic_DNA"/>
</dbReference>
<evidence type="ECO:0000313" key="4">
    <source>
        <dbReference type="EMBL" id="CUX30243.1"/>
    </source>
</evidence>
<dbReference type="GeneID" id="66138661"/>
<dbReference type="SUPFAM" id="SSF55729">
    <property type="entry name" value="Acyl-CoA N-acyltransferases (Nat)"/>
    <property type="match status" value="1"/>
</dbReference>
<dbReference type="Pfam" id="PF00583">
    <property type="entry name" value="Acetyltransf_1"/>
    <property type="match status" value="1"/>
</dbReference>
<dbReference type="PANTHER" id="PTHR43877:SF2">
    <property type="entry name" value="AMINOALKYLPHOSPHONATE N-ACETYLTRANSFERASE-RELATED"/>
    <property type="match status" value="1"/>
</dbReference>
<dbReference type="InterPro" id="IPR050832">
    <property type="entry name" value="Bact_Acetyltransf"/>
</dbReference>
<name>A0A1S7Q264_AGRTU</name>
<organism evidence="4 5">
    <name type="scientific">Agrobacterium tumefaciens str. Kerr 14</name>
    <dbReference type="NCBI Taxonomy" id="1183424"/>
    <lineage>
        <taxon>Bacteria</taxon>
        <taxon>Pseudomonadati</taxon>
        <taxon>Pseudomonadota</taxon>
        <taxon>Alphaproteobacteria</taxon>
        <taxon>Hyphomicrobiales</taxon>
        <taxon>Rhizobiaceae</taxon>
        <taxon>Rhizobium/Agrobacterium group</taxon>
        <taxon>Agrobacterium</taxon>
        <taxon>Agrobacterium tumefaciens complex</taxon>
    </lineage>
</organism>
<reference evidence="4 5" key="1">
    <citation type="submission" date="2016-01" db="EMBL/GenBank/DDBJ databases">
        <authorList>
            <person name="Oliw E.H."/>
        </authorList>
    </citation>
    <scope>NUCLEOTIDE SEQUENCE [LARGE SCALE GENOMIC DNA]</scope>
    <source>
        <strain evidence="4 5">Kerr 14</strain>
    </source>
</reference>
<dbReference type="Proteomes" id="UP000191897">
    <property type="component" value="Unassembled WGS sequence"/>
</dbReference>
<sequence length="156" mass="17326">MTDAVTIREANAADKAFLFGLAPRLYSVPRPSWHTLDAMREFQARFLTSTLEETAPGSLTLIAATPDDRALGYVHLQPSRDGVTDEACGHVAIIGVVEEAEGTGTARRLINEAQEWARRQGYRLLSLDVFADNKRAINFYVREGFVAESMRMVKPL</sequence>
<keyword evidence="1 4" id="KW-0808">Transferase</keyword>
<feature type="domain" description="N-acetyltransferase" evidence="3">
    <location>
        <begin position="5"/>
        <end position="156"/>
    </location>
</feature>
<dbReference type="AlphaFoldDB" id="A0A1S7Q264"/>
<evidence type="ECO:0000256" key="2">
    <source>
        <dbReference type="ARBA" id="ARBA00023315"/>
    </source>
</evidence>
<dbReference type="InterPro" id="IPR000182">
    <property type="entry name" value="GNAT_dom"/>
</dbReference>
<gene>
    <name evidence="4" type="ORF">AGR4C_Cc50355</name>
</gene>
<dbReference type="Gene3D" id="3.40.630.30">
    <property type="match status" value="1"/>
</dbReference>
<evidence type="ECO:0000313" key="5">
    <source>
        <dbReference type="Proteomes" id="UP000191897"/>
    </source>
</evidence>
<accession>A0A1S7Q264</accession>
<protein>
    <submittedName>
        <fullName evidence="4">Putative Ribosomal-protein-alanine acetyltransferase</fullName>
    </submittedName>
</protein>
<proteinExistence type="predicted"/>
<keyword evidence="2" id="KW-0012">Acyltransferase</keyword>
<dbReference type="PROSITE" id="PS51186">
    <property type="entry name" value="GNAT"/>
    <property type="match status" value="1"/>
</dbReference>
<evidence type="ECO:0000259" key="3">
    <source>
        <dbReference type="PROSITE" id="PS51186"/>
    </source>
</evidence>
<dbReference type="RefSeq" id="WP_080865939.1">
    <property type="nucleotide sequence ID" value="NZ_LT009730.1"/>
</dbReference>
<dbReference type="GO" id="GO:0016747">
    <property type="term" value="F:acyltransferase activity, transferring groups other than amino-acyl groups"/>
    <property type="evidence" value="ECO:0007669"/>
    <property type="project" value="InterPro"/>
</dbReference>
<dbReference type="CDD" id="cd04301">
    <property type="entry name" value="NAT_SF"/>
    <property type="match status" value="1"/>
</dbReference>